<dbReference type="Pfam" id="PF13020">
    <property type="entry name" value="NOV_C"/>
    <property type="match status" value="1"/>
</dbReference>
<evidence type="ECO:0000259" key="1">
    <source>
        <dbReference type="Pfam" id="PF13020"/>
    </source>
</evidence>
<feature type="domain" description="Protein NO VEIN C-terminal" evidence="1">
    <location>
        <begin position="1499"/>
        <end position="1601"/>
    </location>
</feature>
<protein>
    <submittedName>
        <fullName evidence="2">DUF3883 domain-containing protein</fullName>
    </submittedName>
</protein>
<dbReference type="InterPro" id="IPR024975">
    <property type="entry name" value="NOV_C"/>
</dbReference>
<dbReference type="NCBIfam" id="NF047352">
    <property type="entry name" value="P_loop_sacsin"/>
    <property type="match status" value="1"/>
</dbReference>
<dbReference type="SUPFAM" id="SSF55874">
    <property type="entry name" value="ATPase domain of HSP90 chaperone/DNA topoisomerase II/histidine kinase"/>
    <property type="match status" value="1"/>
</dbReference>
<keyword evidence="3" id="KW-1185">Reference proteome</keyword>
<dbReference type="Proteomes" id="UP001205603">
    <property type="component" value="Unassembled WGS sequence"/>
</dbReference>
<dbReference type="InterPro" id="IPR036890">
    <property type="entry name" value="HATPase_C_sf"/>
</dbReference>
<dbReference type="RefSeq" id="WP_255025519.1">
    <property type="nucleotide sequence ID" value="NZ_JANDHW010000002.1"/>
</dbReference>
<sequence length="1612" mass="189135">MKYRSARIFRTWYKIHHKKIATDSSDYEENFMGTYHDLSEEKRIKGFFEMFHGHKPDIAGYLPSILKIAEDGQAIYEFLQNAVDCHSSECHIFYDNNYFLAINNGRPFSINELVSLLNIAQSPKKDASQIGRFGVGFKLIHRLVGSGDGTNELVNKYKGPLLFSWSQLQDLQQFLTDDTVEYDSDFKNEKYPILLKILLTNFPADVEEVVKDISYEDRIVFSKEELSAMKHFMYERISEYINSSYRIFSQGSAFFLKLGDGKKELLDRNYDDLVNGIQYSMNILNLSRICINNQTIKKFPLQKETFNITCNSEAFIRINPEYKEFPLNITFGYPKDFSLSHQLKQSPNFYKYFPMGDEINGFDFIIHCDGFSNEVNRRKLQHDPINENLLPEIAKLLIARMEDYRCSQPQRFIQIYGNLLLSDVPDKQNNEWLKPVFYQYLNTYIRKHIPLAGGGWGDDPQKIKIKDVKLDIRLSDLGFPHYDWFLWDSKNKEFTEHARDDQKLGLEKWDIRDIAEQSDLSLLNHWIAELDQTQYRNFLRELNKDELRIATKERLSKIALFKFSDGYFHAIIELSQNDNLIFIADNRMKEIKEILIALNYITTDDDISEFIYLYEAIKEKCITRENKFFDSLAERCKQIHLTPNQKQRLIRNLTNPEFWSEIHNEKLGSLQLFCNRKGENQPLNTLLLPDIQVPGWLSPYKIAEDEYTPELDNLLVGLSDVYSKIILPNQTEILENVVDQPSFYQEIITFCQSDENIPSAWDKIFIDDQIGYVSSDKVFYHPDLSSVDKYNALKSAILLLNDQYVPEKSIVKYLEEPPFSLKPKRITELNFNDDVVLTQQEVSALLDLCIATKDNFFDNYIITKSNGSFTLIPKTYDTCQIRIAAKCRKFIEEHFSGIYYVLPQQFNLYRDKVNGIIEKDELYEDIVSRLDVDKYKEELTQIFLTESAKKLFLQKLKTLRLDCDRNYTDSDSEYTILEWACLLLKSDEEIENFRTKIIITYGNESYSLREIHPILDQISIEEVTLPLSKILPHYCKSIDHLNVIIENFKQIGGRINTIIGIQAQAEPEHYYSLLIEELDTCSDNKTRIINNTEQLIFVLLYQRITDVHDPFCIYTLEGDEYLYDLGSMSYSFVYKDFIKPYNIIDFKRYHDLEKYRKLLLEYDHNELIFLNGPLDNTNTILCDMILDDMNDNQRISLIEYLYTVSKSIDSTIKWNDNEAKIKILGFDPKKTIFAPIKYIRSEEHLPEYLYQWITADSSRNTLLSALEINCSESPLIQLRAAILDDRPFDIQDMLGISPWSLMQTLSWICDNKLTLNGENQRNILEKLFKSLEYEITISRSYDLTESYEELKGAVYESLKESTGYRIYLYDGKLISKVCIREFGDYVFCNEENNVAWLDDNSIFINRHTDLLQTLSHFIEQNNFPLKLSELYGACMGDFNHDTFSLNQEEMTLIENLRVLPEEKKLALIKYVYNQSQSPKETSEMQQSLKRYNQNSGDQAEQYVYDALVARYGANRVKWTSSKNPLNEGQETTDEYDYEVYDEKVEHVIYYIDCKSTTQRKLSGPTDIFWTESEWAFLENKKTSDYIVARVFDCRADQPPITYLHVECIDLDK</sequence>
<evidence type="ECO:0000313" key="3">
    <source>
        <dbReference type="Proteomes" id="UP001205603"/>
    </source>
</evidence>
<gene>
    <name evidence="2" type="ORF">NMU02_02185</name>
</gene>
<organism evidence="2 3">
    <name type="scientific">Coprobacter tertius</name>
    <dbReference type="NCBI Taxonomy" id="2944915"/>
    <lineage>
        <taxon>Bacteria</taxon>
        <taxon>Pseudomonadati</taxon>
        <taxon>Bacteroidota</taxon>
        <taxon>Bacteroidia</taxon>
        <taxon>Bacteroidales</taxon>
        <taxon>Barnesiellaceae</taxon>
        <taxon>Coprobacter</taxon>
    </lineage>
</organism>
<comment type="caution">
    <text evidence="2">The sequence shown here is derived from an EMBL/GenBank/DDBJ whole genome shotgun (WGS) entry which is preliminary data.</text>
</comment>
<reference evidence="2 3" key="1">
    <citation type="submission" date="2022-07" db="EMBL/GenBank/DDBJ databases">
        <title>Fecal culturing of patients with breast cancer.</title>
        <authorList>
            <person name="Teng N.M.Y."/>
            <person name="Kiu R."/>
            <person name="Evans R."/>
            <person name="Baker D.J."/>
            <person name="Zenner C."/>
            <person name="Robinson S.D."/>
            <person name="Hall L.J."/>
        </authorList>
    </citation>
    <scope>NUCLEOTIDE SEQUENCE [LARGE SCALE GENOMIC DNA]</scope>
    <source>
        <strain evidence="2 3">LH1063</strain>
    </source>
</reference>
<name>A0ABT1ME48_9BACT</name>
<proteinExistence type="predicted"/>
<dbReference type="EMBL" id="JANDHW010000002">
    <property type="protein sequence ID" value="MCP9610900.1"/>
    <property type="molecule type" value="Genomic_DNA"/>
</dbReference>
<accession>A0ABT1ME48</accession>
<evidence type="ECO:0000313" key="2">
    <source>
        <dbReference type="EMBL" id="MCP9610900.1"/>
    </source>
</evidence>